<keyword evidence="1" id="KW-1133">Transmembrane helix</keyword>
<keyword evidence="3" id="KW-1185">Reference proteome</keyword>
<feature type="transmembrane region" description="Helical" evidence="1">
    <location>
        <begin position="7"/>
        <end position="26"/>
    </location>
</feature>
<organism evidence="2 3">
    <name type="scientific">Fusibacter bizertensis</name>
    <dbReference type="NCBI Taxonomy" id="1488331"/>
    <lineage>
        <taxon>Bacteria</taxon>
        <taxon>Bacillati</taxon>
        <taxon>Bacillota</taxon>
        <taxon>Clostridia</taxon>
        <taxon>Eubacteriales</taxon>
        <taxon>Eubacteriales Family XII. Incertae Sedis</taxon>
        <taxon>Fusibacter</taxon>
    </lineage>
</organism>
<keyword evidence="1" id="KW-0472">Membrane</keyword>
<dbReference type="RefSeq" id="WP_281092332.1">
    <property type="nucleotide sequence ID" value="NZ_JARYZI010000001.1"/>
</dbReference>
<dbReference type="Proteomes" id="UP001158045">
    <property type="component" value="Unassembled WGS sequence"/>
</dbReference>
<proteinExistence type="predicted"/>
<evidence type="ECO:0000313" key="3">
    <source>
        <dbReference type="Proteomes" id="UP001158045"/>
    </source>
</evidence>
<evidence type="ECO:0000313" key="2">
    <source>
        <dbReference type="EMBL" id="MDH8676530.1"/>
    </source>
</evidence>
<keyword evidence="1" id="KW-0812">Transmembrane</keyword>
<accession>A0ABT6N7Y5</accession>
<gene>
    <name evidence="2" type="ORF">QE109_00155</name>
</gene>
<sequence>MNKKIKIALTTILLLATVITLVVWFTRVPDFSTLSPAEITVIALPSPPEIFNILNPEDIEKVMTLLNDATYKKTIIPADKGWEISLSYPGTDIQLLDQYITVNGKTFLATVNISNQVKTLLTELGYLNH</sequence>
<dbReference type="EMBL" id="JARYZI010000001">
    <property type="protein sequence ID" value="MDH8676530.1"/>
    <property type="molecule type" value="Genomic_DNA"/>
</dbReference>
<reference evidence="2 3" key="1">
    <citation type="submission" date="2023-04" db="EMBL/GenBank/DDBJ databases">
        <title>Fusibacter bizertensis strain WBS, isolated from littoral bottom sediments of the Arctic seas - biochemical and genomic analysis.</title>
        <authorList>
            <person name="Brioukhanov A.L."/>
        </authorList>
    </citation>
    <scope>NUCLEOTIDE SEQUENCE [LARGE SCALE GENOMIC DNA]</scope>
    <source>
        <strain evidence="2 3">WBS</strain>
    </source>
</reference>
<name>A0ABT6N7Y5_9FIRM</name>
<protein>
    <submittedName>
        <fullName evidence="2">Uncharacterized protein</fullName>
    </submittedName>
</protein>
<comment type="caution">
    <text evidence="2">The sequence shown here is derived from an EMBL/GenBank/DDBJ whole genome shotgun (WGS) entry which is preliminary data.</text>
</comment>
<evidence type="ECO:0000256" key="1">
    <source>
        <dbReference type="SAM" id="Phobius"/>
    </source>
</evidence>